<dbReference type="AlphaFoldDB" id="A0A6A8A6K4"/>
<evidence type="ECO:0000313" key="3">
    <source>
        <dbReference type="Proteomes" id="UP000435138"/>
    </source>
</evidence>
<protein>
    <submittedName>
        <fullName evidence="2">Uncharacterized protein</fullName>
    </submittedName>
</protein>
<dbReference type="Proteomes" id="UP000435138">
    <property type="component" value="Unassembled WGS sequence"/>
</dbReference>
<evidence type="ECO:0000313" key="2">
    <source>
        <dbReference type="EMBL" id="MQY46945.1"/>
    </source>
</evidence>
<evidence type="ECO:0000256" key="1">
    <source>
        <dbReference type="SAM" id="Phobius"/>
    </source>
</evidence>
<reference evidence="2 3" key="1">
    <citation type="submission" date="2019-11" db="EMBL/GenBank/DDBJ databases">
        <title>Genome analysis of Rhizobacterium cereale a novel genus and species isolated from maize roots in North Spain.</title>
        <authorList>
            <person name="Menendez E."/>
            <person name="Flores-Felix J.D."/>
            <person name="Ramirez-Bahena M.-H."/>
            <person name="Igual J.M."/>
            <person name="Garcia-Fraile P."/>
            <person name="Peix A."/>
            <person name="Velazquez E."/>
        </authorList>
    </citation>
    <scope>NUCLEOTIDE SEQUENCE [LARGE SCALE GENOMIC DNA]</scope>
    <source>
        <strain evidence="2 3">RZME27</strain>
    </source>
</reference>
<keyword evidence="3" id="KW-1185">Reference proteome</keyword>
<proteinExistence type="predicted"/>
<keyword evidence="1" id="KW-0812">Transmembrane</keyword>
<keyword evidence="1" id="KW-0472">Membrane</keyword>
<feature type="transmembrane region" description="Helical" evidence="1">
    <location>
        <begin position="30"/>
        <end position="54"/>
    </location>
</feature>
<sequence length="74" mass="7675">MTTSAWLFKGLLALIGSVAAAYVFEEVIGGGALGWTVCGAILGVTVGPLLLSLLEWRKQRDAARAAARQKGGDT</sequence>
<dbReference type="RefSeq" id="WP_153354430.1">
    <property type="nucleotide sequence ID" value="NZ_JAYKOO010000002.1"/>
</dbReference>
<dbReference type="EMBL" id="WIXI01000043">
    <property type="protein sequence ID" value="MQY46945.1"/>
    <property type="molecule type" value="Genomic_DNA"/>
</dbReference>
<comment type="caution">
    <text evidence="2">The sequence shown here is derived from an EMBL/GenBank/DDBJ whole genome shotgun (WGS) entry which is preliminary data.</text>
</comment>
<accession>A0A6A8A6K4</accession>
<gene>
    <name evidence="2" type="ORF">GAO09_12985</name>
</gene>
<keyword evidence="1" id="KW-1133">Transmembrane helix</keyword>
<organism evidence="2 3">
    <name type="scientific">Endobacterium cereale</name>
    <dbReference type="NCBI Taxonomy" id="2663029"/>
    <lineage>
        <taxon>Bacteria</taxon>
        <taxon>Pseudomonadati</taxon>
        <taxon>Pseudomonadota</taxon>
        <taxon>Alphaproteobacteria</taxon>
        <taxon>Hyphomicrobiales</taxon>
        <taxon>Rhizobiaceae</taxon>
        <taxon>Endobacterium</taxon>
    </lineage>
</organism>
<name>A0A6A8A6K4_9HYPH</name>